<evidence type="ECO:0000313" key="3">
    <source>
        <dbReference type="Proteomes" id="UP001549164"/>
    </source>
</evidence>
<feature type="region of interest" description="Disordered" evidence="1">
    <location>
        <begin position="22"/>
        <end position="72"/>
    </location>
</feature>
<evidence type="ECO:0000256" key="1">
    <source>
        <dbReference type="SAM" id="MobiDB-lite"/>
    </source>
</evidence>
<sequence>MSDRRFPSALYAVIPALSRDPGPSDGWLRSGIESMSKSTGQNMLPWTPDQVRGDGRGQHKGENAGDLPSTFPIDARQSHLPLRLAPNTLSRLRERCPERGSEGEAAFRNRDGVRVESLPPHCRFRDISPLRGEKTWGLCGKAMCGHLAFKDKDWRVGLAAAADRTARARFDQREGHRHAA</sequence>
<name>A0ABV2I8U6_9HYPH</name>
<organism evidence="2 3">
    <name type="scientific">Martelella mangrovi</name>
    <dbReference type="NCBI Taxonomy" id="1397477"/>
    <lineage>
        <taxon>Bacteria</taxon>
        <taxon>Pseudomonadati</taxon>
        <taxon>Pseudomonadota</taxon>
        <taxon>Alphaproteobacteria</taxon>
        <taxon>Hyphomicrobiales</taxon>
        <taxon>Aurantimonadaceae</taxon>
        <taxon>Martelella</taxon>
    </lineage>
</organism>
<evidence type="ECO:0000313" key="2">
    <source>
        <dbReference type="EMBL" id="MET3598682.1"/>
    </source>
</evidence>
<proteinExistence type="predicted"/>
<protein>
    <recommendedName>
        <fullName evidence="4">GcrA cell cycle regulator</fullName>
    </recommendedName>
</protein>
<feature type="compositionally biased region" description="Basic and acidic residues" evidence="1">
    <location>
        <begin position="51"/>
        <end position="63"/>
    </location>
</feature>
<accession>A0ABV2I8U6</accession>
<feature type="compositionally biased region" description="Polar residues" evidence="1">
    <location>
        <begin position="33"/>
        <end position="44"/>
    </location>
</feature>
<keyword evidence="3" id="KW-1185">Reference proteome</keyword>
<gene>
    <name evidence="2" type="ORF">ABID12_000609</name>
</gene>
<dbReference type="EMBL" id="JBEPLY010000002">
    <property type="protein sequence ID" value="MET3598682.1"/>
    <property type="molecule type" value="Genomic_DNA"/>
</dbReference>
<comment type="caution">
    <text evidence="2">The sequence shown here is derived from an EMBL/GenBank/DDBJ whole genome shotgun (WGS) entry which is preliminary data.</text>
</comment>
<reference evidence="2 3" key="1">
    <citation type="submission" date="2024-06" db="EMBL/GenBank/DDBJ databases">
        <title>Genomic Encyclopedia of Type Strains, Phase IV (KMG-IV): sequencing the most valuable type-strain genomes for metagenomic binning, comparative biology and taxonomic classification.</title>
        <authorList>
            <person name="Goeker M."/>
        </authorList>
    </citation>
    <scope>NUCLEOTIDE SEQUENCE [LARGE SCALE GENOMIC DNA]</scope>
    <source>
        <strain evidence="2 3">DSM 28102</strain>
    </source>
</reference>
<evidence type="ECO:0008006" key="4">
    <source>
        <dbReference type="Google" id="ProtNLM"/>
    </source>
</evidence>
<dbReference type="Proteomes" id="UP001549164">
    <property type="component" value="Unassembled WGS sequence"/>
</dbReference>